<sequence length="70" mass="7872">MLFKVTWSASSAVCGSEIHQTEHILNKEFKELGPKSKYFTYVANALGKSMNDSTSIPSHFHLYNSKNCNC</sequence>
<organism evidence="1">
    <name type="scientific">Octopus bimaculoides</name>
    <name type="common">California two-spotted octopus</name>
    <dbReference type="NCBI Taxonomy" id="37653"/>
    <lineage>
        <taxon>Eukaryota</taxon>
        <taxon>Metazoa</taxon>
        <taxon>Spiralia</taxon>
        <taxon>Lophotrochozoa</taxon>
        <taxon>Mollusca</taxon>
        <taxon>Cephalopoda</taxon>
        <taxon>Coleoidea</taxon>
        <taxon>Octopodiformes</taxon>
        <taxon>Octopoda</taxon>
        <taxon>Incirrata</taxon>
        <taxon>Octopodidae</taxon>
        <taxon>Octopus</taxon>
    </lineage>
</organism>
<name>A0A0L8FQ38_OCTBM</name>
<evidence type="ECO:0000313" key="1">
    <source>
        <dbReference type="EMBL" id="KOF66799.1"/>
    </source>
</evidence>
<dbReference type="AlphaFoldDB" id="A0A0L8FQ38"/>
<protein>
    <submittedName>
        <fullName evidence="1">Uncharacterized protein</fullName>
    </submittedName>
</protein>
<proteinExistence type="predicted"/>
<gene>
    <name evidence="1" type="ORF">OCBIM_22011197mg</name>
</gene>
<reference evidence="1" key="1">
    <citation type="submission" date="2015-07" db="EMBL/GenBank/DDBJ databases">
        <title>MeaNS - Measles Nucleotide Surveillance Program.</title>
        <authorList>
            <person name="Tran T."/>
            <person name="Druce J."/>
        </authorList>
    </citation>
    <scope>NUCLEOTIDE SEQUENCE</scope>
    <source>
        <strain evidence="1">UCB-OBI-ISO-001</strain>
        <tissue evidence="1">Gonad</tissue>
    </source>
</reference>
<accession>A0A0L8FQ38</accession>
<dbReference type="EMBL" id="KQ427674">
    <property type="protein sequence ID" value="KOF66799.1"/>
    <property type="molecule type" value="Genomic_DNA"/>
</dbReference>